<comment type="similarity">
    <text evidence="1">Belongs to the LysR transcriptional regulatory family.</text>
</comment>
<sequence length="308" mass="33789">MGLMNTVDLRRVDLNLLVVFQVLCQERHVTRAALKLNLSQSAVSAALSRLRALFDDPLFVRSREGMTPTPKALAISSRVAPTLSSIVDLIFDDVAFDPQRTARVFHLAMSDDIEMVFAPWLMAQKIREGWSVEFAIHQTNSTLWRESLADPRVDLVVCGAQPEPHAASYQSEPLFSGRYLCLFDAEALGCDGPMSSQAYLDADHVRVSFDLQRGWVDDRMAAMGLTRRTLCTISHFAGLGSLLRGVAAVATIPEHAARAISTATGLATSPVPIESPRFSVSASWSTRADSAPETAWLRAVLKRFAETT</sequence>
<dbReference type="GO" id="GO:0003700">
    <property type="term" value="F:DNA-binding transcription factor activity"/>
    <property type="evidence" value="ECO:0007669"/>
    <property type="project" value="InterPro"/>
</dbReference>
<proteinExistence type="inferred from homology"/>
<dbReference type="Pfam" id="PF03466">
    <property type="entry name" value="LysR_substrate"/>
    <property type="match status" value="1"/>
</dbReference>
<dbReference type="PANTHER" id="PTHR30118:SF15">
    <property type="entry name" value="TRANSCRIPTIONAL REGULATORY PROTEIN"/>
    <property type="match status" value="1"/>
</dbReference>
<dbReference type="InterPro" id="IPR036390">
    <property type="entry name" value="WH_DNA-bd_sf"/>
</dbReference>
<accession>A0AA87UT21</accession>
<evidence type="ECO:0000256" key="4">
    <source>
        <dbReference type="ARBA" id="ARBA00023163"/>
    </source>
</evidence>
<dbReference type="InterPro" id="IPR000847">
    <property type="entry name" value="LysR_HTH_N"/>
</dbReference>
<reference evidence="6 7" key="1">
    <citation type="submission" date="2019-07" db="EMBL/GenBank/DDBJ databases">
        <title>Whole genome shotgun sequence of Agrococcus baldri NBRC 103055.</title>
        <authorList>
            <person name="Hosoyama A."/>
            <person name="Uohara A."/>
            <person name="Ohji S."/>
            <person name="Ichikawa N."/>
        </authorList>
    </citation>
    <scope>NUCLEOTIDE SEQUENCE [LARGE SCALE GENOMIC DNA]</scope>
    <source>
        <strain evidence="6 7">NBRC 103055</strain>
    </source>
</reference>
<comment type="caution">
    <text evidence="6">The sequence shown here is derived from an EMBL/GenBank/DDBJ whole genome shotgun (WGS) entry which is preliminary data.</text>
</comment>
<evidence type="ECO:0000256" key="2">
    <source>
        <dbReference type="ARBA" id="ARBA00023015"/>
    </source>
</evidence>
<feature type="domain" description="HTH lysR-type" evidence="5">
    <location>
        <begin position="12"/>
        <end position="69"/>
    </location>
</feature>
<evidence type="ECO:0000259" key="5">
    <source>
        <dbReference type="PROSITE" id="PS50931"/>
    </source>
</evidence>
<dbReference type="InterPro" id="IPR036388">
    <property type="entry name" value="WH-like_DNA-bd_sf"/>
</dbReference>
<dbReference type="InterPro" id="IPR050389">
    <property type="entry name" value="LysR-type_TF"/>
</dbReference>
<gene>
    <name evidence="6" type="ORF">ABA31_27990</name>
</gene>
<dbReference type="PROSITE" id="PS50931">
    <property type="entry name" value="HTH_LYSR"/>
    <property type="match status" value="1"/>
</dbReference>
<keyword evidence="3" id="KW-0238">DNA-binding</keyword>
<dbReference type="PRINTS" id="PR00039">
    <property type="entry name" value="HTHLYSR"/>
</dbReference>
<dbReference type="SUPFAM" id="SSF53850">
    <property type="entry name" value="Periplasmic binding protein-like II"/>
    <property type="match status" value="1"/>
</dbReference>
<name>A0AA87UT21_9MICO</name>
<protein>
    <submittedName>
        <fullName evidence="6">LysR family transcriptional regulator</fullName>
    </submittedName>
</protein>
<evidence type="ECO:0000313" key="6">
    <source>
        <dbReference type="EMBL" id="GEK81448.1"/>
    </source>
</evidence>
<evidence type="ECO:0000313" key="7">
    <source>
        <dbReference type="Proteomes" id="UP000321749"/>
    </source>
</evidence>
<dbReference type="Pfam" id="PF00126">
    <property type="entry name" value="HTH_1"/>
    <property type="match status" value="1"/>
</dbReference>
<dbReference type="Gene3D" id="3.40.190.10">
    <property type="entry name" value="Periplasmic binding protein-like II"/>
    <property type="match status" value="2"/>
</dbReference>
<dbReference type="EMBL" id="BJUU01000028">
    <property type="protein sequence ID" value="GEK81448.1"/>
    <property type="molecule type" value="Genomic_DNA"/>
</dbReference>
<evidence type="ECO:0000256" key="3">
    <source>
        <dbReference type="ARBA" id="ARBA00023125"/>
    </source>
</evidence>
<dbReference type="GO" id="GO:0003677">
    <property type="term" value="F:DNA binding"/>
    <property type="evidence" value="ECO:0007669"/>
    <property type="project" value="UniProtKB-KW"/>
</dbReference>
<dbReference type="InterPro" id="IPR005119">
    <property type="entry name" value="LysR_subst-bd"/>
</dbReference>
<keyword evidence="2" id="KW-0805">Transcription regulation</keyword>
<dbReference type="PANTHER" id="PTHR30118">
    <property type="entry name" value="HTH-TYPE TRANSCRIPTIONAL REGULATOR LEUO-RELATED"/>
    <property type="match status" value="1"/>
</dbReference>
<dbReference type="Gene3D" id="1.10.10.10">
    <property type="entry name" value="Winged helix-like DNA-binding domain superfamily/Winged helix DNA-binding domain"/>
    <property type="match status" value="1"/>
</dbReference>
<evidence type="ECO:0000256" key="1">
    <source>
        <dbReference type="ARBA" id="ARBA00009437"/>
    </source>
</evidence>
<keyword evidence="4" id="KW-0804">Transcription</keyword>
<organism evidence="6 7">
    <name type="scientific">Agrococcus baldri</name>
    <dbReference type="NCBI Taxonomy" id="153730"/>
    <lineage>
        <taxon>Bacteria</taxon>
        <taxon>Bacillati</taxon>
        <taxon>Actinomycetota</taxon>
        <taxon>Actinomycetes</taxon>
        <taxon>Micrococcales</taxon>
        <taxon>Microbacteriaceae</taxon>
        <taxon>Agrococcus</taxon>
    </lineage>
</organism>
<dbReference type="SUPFAM" id="SSF46785">
    <property type="entry name" value="Winged helix' DNA-binding domain"/>
    <property type="match status" value="1"/>
</dbReference>
<dbReference type="AlphaFoldDB" id="A0AA87UT21"/>
<dbReference type="Proteomes" id="UP000321749">
    <property type="component" value="Unassembled WGS sequence"/>
</dbReference>
<keyword evidence="7" id="KW-1185">Reference proteome</keyword>